<dbReference type="EMBL" id="JAKXMK010000005">
    <property type="protein sequence ID" value="MCH6165381.1"/>
    <property type="molecule type" value="Genomic_DNA"/>
</dbReference>
<dbReference type="PANTHER" id="PTHR30011:SF32">
    <property type="entry name" value="CONSERVED PROTEIN"/>
    <property type="match status" value="1"/>
</dbReference>
<name>A0ABS9TAQ5_9PSEU</name>
<proteinExistence type="predicted"/>
<dbReference type="InterPro" id="IPR036661">
    <property type="entry name" value="Luciferase-like_sf"/>
</dbReference>
<dbReference type="Pfam" id="PF00296">
    <property type="entry name" value="Bac_luciferase"/>
    <property type="match status" value="1"/>
</dbReference>
<dbReference type="NCBIfam" id="TIGR03619">
    <property type="entry name" value="F420_Rv2161c"/>
    <property type="match status" value="1"/>
</dbReference>
<dbReference type="EC" id="1.-.-.-" evidence="2"/>
<comment type="caution">
    <text evidence="2">The sequence shown here is derived from an EMBL/GenBank/DDBJ whole genome shotgun (WGS) entry which is preliminary data.</text>
</comment>
<organism evidence="2 3">
    <name type="scientific">Pseudonocardia alaniniphila</name>
    <dbReference type="NCBI Taxonomy" id="75291"/>
    <lineage>
        <taxon>Bacteria</taxon>
        <taxon>Bacillati</taxon>
        <taxon>Actinomycetota</taxon>
        <taxon>Actinomycetes</taxon>
        <taxon>Pseudonocardiales</taxon>
        <taxon>Pseudonocardiaceae</taxon>
        <taxon>Pseudonocardia</taxon>
    </lineage>
</organism>
<dbReference type="RefSeq" id="WP_241035416.1">
    <property type="nucleotide sequence ID" value="NZ_BAAAJF010000023.1"/>
</dbReference>
<dbReference type="InterPro" id="IPR019921">
    <property type="entry name" value="Lucif-like_OxRdtase_Rv2161c"/>
</dbReference>
<keyword evidence="2" id="KW-0560">Oxidoreductase</keyword>
<evidence type="ECO:0000313" key="2">
    <source>
        <dbReference type="EMBL" id="MCH6165381.1"/>
    </source>
</evidence>
<feature type="domain" description="Luciferase-like" evidence="1">
    <location>
        <begin position="3"/>
        <end position="248"/>
    </location>
</feature>
<dbReference type="InterPro" id="IPR051260">
    <property type="entry name" value="Diverse_substr_monoxygenases"/>
</dbReference>
<sequence length="309" mass="33021">MRFGLGLPQRSDRYDMRNDVVHIARGGERAGYSSLWVYEHVLFPLTPAEGPGGGAPRPWPDGYRSCADPLTVLAIASAVTETVRLGTGVLIAPLHSSLDLARALATLDVTSGGRLIAGLGAGWSSDEFRAAGADFAHRGQALDETIDACRALWGPDPVNHRDSRMNVQNALVAPKPPVPVPVLLGGRYTERAAERIARKADGWLPAGTPPAVMAEGWKRIRDRAAEHGRDPERLELIPRANVMLHPAERGAGRQPFHGSLSQVVDDIAGLAEAGATEILIDLTWTARGGEELLDLALQALGELRAAGME</sequence>
<dbReference type="GO" id="GO:0016491">
    <property type="term" value="F:oxidoreductase activity"/>
    <property type="evidence" value="ECO:0007669"/>
    <property type="project" value="UniProtKB-KW"/>
</dbReference>
<dbReference type="Proteomes" id="UP001299970">
    <property type="component" value="Unassembled WGS sequence"/>
</dbReference>
<reference evidence="2 3" key="1">
    <citation type="submission" date="2022-03" db="EMBL/GenBank/DDBJ databases">
        <title>Pseudonocardia alaer sp. nov., a novel actinomycete isolated from reed forest soil.</title>
        <authorList>
            <person name="Wang L."/>
        </authorList>
    </citation>
    <scope>NUCLEOTIDE SEQUENCE [LARGE SCALE GENOMIC DNA]</scope>
    <source>
        <strain evidence="2 3">Y-16303</strain>
    </source>
</reference>
<dbReference type="SUPFAM" id="SSF51679">
    <property type="entry name" value="Bacterial luciferase-like"/>
    <property type="match status" value="1"/>
</dbReference>
<keyword evidence="3" id="KW-1185">Reference proteome</keyword>
<dbReference type="PANTHER" id="PTHR30011">
    <property type="entry name" value="ALKANESULFONATE MONOOXYGENASE-RELATED"/>
    <property type="match status" value="1"/>
</dbReference>
<evidence type="ECO:0000259" key="1">
    <source>
        <dbReference type="Pfam" id="PF00296"/>
    </source>
</evidence>
<gene>
    <name evidence="2" type="ORF">MMF94_06790</name>
</gene>
<accession>A0ABS9TAQ5</accession>
<dbReference type="InterPro" id="IPR011251">
    <property type="entry name" value="Luciferase-like_dom"/>
</dbReference>
<protein>
    <submittedName>
        <fullName evidence="2">TIGR03619 family F420-dependent LLM class oxidoreductase</fullName>
        <ecNumber evidence="2">1.-.-.-</ecNumber>
    </submittedName>
</protein>
<dbReference type="Gene3D" id="3.20.20.30">
    <property type="entry name" value="Luciferase-like domain"/>
    <property type="match status" value="1"/>
</dbReference>
<evidence type="ECO:0000313" key="3">
    <source>
        <dbReference type="Proteomes" id="UP001299970"/>
    </source>
</evidence>